<protein>
    <submittedName>
        <fullName evidence="2">Uncharacterized protein</fullName>
    </submittedName>
</protein>
<evidence type="ECO:0000256" key="1">
    <source>
        <dbReference type="SAM" id="MobiDB-lite"/>
    </source>
</evidence>
<dbReference type="Proteomes" id="UP001292094">
    <property type="component" value="Unassembled WGS sequence"/>
</dbReference>
<gene>
    <name evidence="2" type="ORF">Pmani_017749</name>
</gene>
<proteinExistence type="predicted"/>
<evidence type="ECO:0000313" key="3">
    <source>
        <dbReference type="Proteomes" id="UP001292094"/>
    </source>
</evidence>
<comment type="caution">
    <text evidence="2">The sequence shown here is derived from an EMBL/GenBank/DDBJ whole genome shotgun (WGS) entry which is preliminary data.</text>
</comment>
<feature type="compositionally biased region" description="Low complexity" evidence="1">
    <location>
        <begin position="102"/>
        <end position="120"/>
    </location>
</feature>
<name>A0AAE1PNX8_9EUCA</name>
<evidence type="ECO:0000313" key="2">
    <source>
        <dbReference type="EMBL" id="KAK4310720.1"/>
    </source>
</evidence>
<dbReference type="EMBL" id="JAWZYT010001603">
    <property type="protein sequence ID" value="KAK4310720.1"/>
    <property type="molecule type" value="Genomic_DNA"/>
</dbReference>
<organism evidence="2 3">
    <name type="scientific">Petrolisthes manimaculis</name>
    <dbReference type="NCBI Taxonomy" id="1843537"/>
    <lineage>
        <taxon>Eukaryota</taxon>
        <taxon>Metazoa</taxon>
        <taxon>Ecdysozoa</taxon>
        <taxon>Arthropoda</taxon>
        <taxon>Crustacea</taxon>
        <taxon>Multicrustacea</taxon>
        <taxon>Malacostraca</taxon>
        <taxon>Eumalacostraca</taxon>
        <taxon>Eucarida</taxon>
        <taxon>Decapoda</taxon>
        <taxon>Pleocyemata</taxon>
        <taxon>Anomura</taxon>
        <taxon>Galatheoidea</taxon>
        <taxon>Porcellanidae</taxon>
        <taxon>Petrolisthes</taxon>
    </lineage>
</organism>
<keyword evidence="3" id="KW-1185">Reference proteome</keyword>
<feature type="region of interest" description="Disordered" evidence="1">
    <location>
        <begin position="83"/>
        <end position="120"/>
    </location>
</feature>
<sequence>MVIGAWQPVLAIYTVDVGLRLDSAAQPPLMESLVASHCQCRSRCVAVIGCQKWTSFLSGDGLMCRLLDEASLADVSTITDTTAVSGPNPVTPRGGNPEVQVTTPTTTRTMSTTTSTTPQTTTTIITPETTITARTTPLTTTTTPQTTTTITTPETTITARTTPLTTTTTPQTTTTITTAETTITARTTPLTTTTTPQTTTTITTPETTITARTTPLTTTTTPQKATTTTQTTATTTIPQPTYTTTPQTTTTTTTMTPAKTTTLSQTTTTTTTPQTTTTTPETTATTTPYTTTTTPQTTTTTTTPQTAATTTTPQTTTTTTTPQTATTTTTPYTTTTTPETTTTTTTLETTATTTSSTTTTSLSVTFPSEIRPKHTSCGEGQAVIGLAMHKSDTNLDNFEHLICGWPLAPIEEAFEFEKDSEEFKSMGPGNGMTSPEKCSENMVMTNIRALNSFSPPDFDDKWDSSLYMLKKCKAVSNFKVDGTNCQEVSMTTGPWTGPFEDATTTDWNYWYLCPEGYFTVQITRNSSRQADKMECCKVLPW</sequence>
<dbReference type="AlphaFoldDB" id="A0AAE1PNX8"/>
<reference evidence="2" key="1">
    <citation type="submission" date="2023-11" db="EMBL/GenBank/DDBJ databases">
        <title>Genome assemblies of two species of porcelain crab, Petrolisthes cinctipes and Petrolisthes manimaculis (Anomura: Porcellanidae).</title>
        <authorList>
            <person name="Angst P."/>
        </authorList>
    </citation>
    <scope>NUCLEOTIDE SEQUENCE</scope>
    <source>
        <strain evidence="2">PB745_02</strain>
        <tissue evidence="2">Gill</tissue>
    </source>
</reference>
<accession>A0AAE1PNX8</accession>
<feature type="region of interest" description="Disordered" evidence="1">
    <location>
        <begin position="216"/>
        <end position="360"/>
    </location>
</feature>